<evidence type="ECO:0000259" key="1">
    <source>
        <dbReference type="Pfam" id="PF22513"/>
    </source>
</evidence>
<feature type="domain" description="Antitoxin FitA-like ribbon-helix-helix" evidence="1">
    <location>
        <begin position="2"/>
        <end position="39"/>
    </location>
</feature>
<dbReference type="SUPFAM" id="SSF47598">
    <property type="entry name" value="Ribbon-helix-helix"/>
    <property type="match status" value="1"/>
</dbReference>
<dbReference type="OrthoDB" id="2389872at2"/>
<evidence type="ECO:0000313" key="3">
    <source>
        <dbReference type="Proteomes" id="UP000439983"/>
    </source>
</evidence>
<dbReference type="RefSeq" id="WP_081161415.1">
    <property type="nucleotide sequence ID" value="NZ_CP121660.1"/>
</dbReference>
<proteinExistence type="predicted"/>
<dbReference type="AlphaFoldDB" id="A0A6N7LF00"/>
<sequence>MASMTIRNLDDSLKQRLRLRAAAHGRSMEDEARDILRVALSTSERQPGNLAAAIRARIAPTGGITLETPPREAIREAPDFSA</sequence>
<dbReference type="Gene3D" id="1.10.1220.10">
    <property type="entry name" value="Met repressor-like"/>
    <property type="match status" value="1"/>
</dbReference>
<reference evidence="2 3" key="1">
    <citation type="journal article" date="2013" name="Genome Biol.">
        <title>Comparative genomics of the core and accessory genomes of 48 Sinorhizobium strains comprising five genospecies.</title>
        <authorList>
            <person name="Sugawara M."/>
            <person name="Epstein B."/>
            <person name="Badgley B.D."/>
            <person name="Unno T."/>
            <person name="Xu L."/>
            <person name="Reese J."/>
            <person name="Gyaneshwar P."/>
            <person name="Denny R."/>
            <person name="Mudge J."/>
            <person name="Bharti A.K."/>
            <person name="Farmer A.D."/>
            <person name="May G.D."/>
            <person name="Woodward J.E."/>
            <person name="Medigue C."/>
            <person name="Vallenet D."/>
            <person name="Lajus A."/>
            <person name="Rouy Z."/>
            <person name="Martinez-Vaz B."/>
            <person name="Tiffin P."/>
            <person name="Young N.D."/>
            <person name="Sadowsky M.J."/>
        </authorList>
    </citation>
    <scope>NUCLEOTIDE SEQUENCE [LARGE SCALE GENOMIC DNA]</scope>
    <source>
        <strain evidence="2 3">USDA4894</strain>
    </source>
</reference>
<name>A0A6N7LF00_SINTE</name>
<dbReference type="GO" id="GO:0006355">
    <property type="term" value="P:regulation of DNA-templated transcription"/>
    <property type="evidence" value="ECO:0007669"/>
    <property type="project" value="InterPro"/>
</dbReference>
<dbReference type="InterPro" id="IPR013321">
    <property type="entry name" value="Arc_rbn_hlx_hlx"/>
</dbReference>
<gene>
    <name evidence="2" type="ORF">GHK62_14225</name>
</gene>
<evidence type="ECO:0000313" key="2">
    <source>
        <dbReference type="EMBL" id="MQX15870.1"/>
    </source>
</evidence>
<dbReference type="InterPro" id="IPR053853">
    <property type="entry name" value="FitA-like_RHH"/>
</dbReference>
<organism evidence="2 3">
    <name type="scientific">Sinorhizobium terangae</name>
    <dbReference type="NCBI Taxonomy" id="110322"/>
    <lineage>
        <taxon>Bacteria</taxon>
        <taxon>Pseudomonadati</taxon>
        <taxon>Pseudomonadota</taxon>
        <taxon>Alphaproteobacteria</taxon>
        <taxon>Hyphomicrobiales</taxon>
        <taxon>Rhizobiaceae</taxon>
        <taxon>Sinorhizobium/Ensifer group</taxon>
        <taxon>Sinorhizobium</taxon>
    </lineage>
</organism>
<dbReference type="EMBL" id="WITC01000057">
    <property type="protein sequence ID" value="MQX15870.1"/>
    <property type="molecule type" value="Genomic_DNA"/>
</dbReference>
<dbReference type="InterPro" id="IPR010985">
    <property type="entry name" value="Ribbon_hlx_hlx"/>
</dbReference>
<keyword evidence="3" id="KW-1185">Reference proteome</keyword>
<dbReference type="Pfam" id="PF22513">
    <property type="entry name" value="FitA-like_RHH"/>
    <property type="match status" value="1"/>
</dbReference>
<dbReference type="Proteomes" id="UP000439983">
    <property type="component" value="Unassembled WGS sequence"/>
</dbReference>
<protein>
    <submittedName>
        <fullName evidence="2">Plasmid stabilization protein</fullName>
    </submittedName>
</protein>
<comment type="caution">
    <text evidence="2">The sequence shown here is derived from an EMBL/GenBank/DDBJ whole genome shotgun (WGS) entry which is preliminary data.</text>
</comment>
<accession>A0A6N7LF00</accession>